<protein>
    <submittedName>
        <fullName evidence="1">Uncharacterized protein</fullName>
    </submittedName>
</protein>
<accession>A0A2N5SKR6</accession>
<evidence type="ECO:0000313" key="5">
    <source>
        <dbReference type="Proteomes" id="UP000235392"/>
    </source>
</evidence>
<evidence type="ECO:0000313" key="4">
    <source>
        <dbReference type="Proteomes" id="UP000235388"/>
    </source>
</evidence>
<keyword evidence="4" id="KW-1185">Reference proteome</keyword>
<evidence type="ECO:0000313" key="3">
    <source>
        <dbReference type="EMBL" id="PLW40141.1"/>
    </source>
</evidence>
<sequence length="146" mass="16256">MPVSASTLDHLDYHQLFANPEEGAPVGYGTYHAELPHIESEDPSLEPAPHQFTDFRGESTNEDHAPLGFVPFSSVVLYNDDQLWLYVRGVHKDGASFAIWSRDRNTYSQSIFVEQGKTKVIAIPPEVSRPKRLFFVPNPATGSTVA</sequence>
<dbReference type="Proteomes" id="UP000235388">
    <property type="component" value="Unassembled WGS sequence"/>
</dbReference>
<comment type="caution">
    <text evidence="1">The sequence shown here is derived from an EMBL/GenBank/DDBJ whole genome shotgun (WGS) entry which is preliminary data.</text>
</comment>
<dbReference type="EMBL" id="PGCJ01000938">
    <property type="protein sequence ID" value="PLW13819.1"/>
    <property type="molecule type" value="Genomic_DNA"/>
</dbReference>
<gene>
    <name evidence="1" type="ORF">PCANC_19402</name>
    <name evidence="3" type="ORF">PCASD_07830</name>
    <name evidence="2" type="ORF">PCASD_18360</name>
</gene>
<dbReference type="AlphaFoldDB" id="A0A2N5SKR6"/>
<reference evidence="4 5" key="1">
    <citation type="submission" date="2017-11" db="EMBL/GenBank/DDBJ databases">
        <title>De novo assembly and phasing of dikaryotic genomes from two isolates of Puccinia coronata f. sp. avenae, the causal agent of oat crown rust.</title>
        <authorList>
            <person name="Miller M.E."/>
            <person name="Zhang Y."/>
            <person name="Omidvar V."/>
            <person name="Sperschneider J."/>
            <person name="Schwessinger B."/>
            <person name="Raley C."/>
            <person name="Palmer J.M."/>
            <person name="Garnica D."/>
            <person name="Upadhyaya N."/>
            <person name="Rathjen J."/>
            <person name="Taylor J.M."/>
            <person name="Park R.F."/>
            <person name="Dodds P.N."/>
            <person name="Hirsch C.D."/>
            <person name="Kianian S.F."/>
            <person name="Figueroa M."/>
        </authorList>
    </citation>
    <scope>NUCLEOTIDE SEQUENCE [LARGE SCALE GENOMIC DNA]</scope>
    <source>
        <strain evidence="1">12NC29</strain>
        <strain evidence="2">12SD80</strain>
    </source>
</reference>
<dbReference type="EMBL" id="PGCI01000754">
    <property type="protein sequence ID" value="PLW17284.1"/>
    <property type="molecule type" value="Genomic_DNA"/>
</dbReference>
<organism evidence="1 4">
    <name type="scientific">Puccinia coronata f. sp. avenae</name>
    <dbReference type="NCBI Taxonomy" id="200324"/>
    <lineage>
        <taxon>Eukaryota</taxon>
        <taxon>Fungi</taxon>
        <taxon>Dikarya</taxon>
        <taxon>Basidiomycota</taxon>
        <taxon>Pucciniomycotina</taxon>
        <taxon>Pucciniomycetes</taxon>
        <taxon>Pucciniales</taxon>
        <taxon>Pucciniaceae</taxon>
        <taxon>Puccinia</taxon>
    </lineage>
</organism>
<proteinExistence type="predicted"/>
<dbReference type="EMBL" id="PGCI01000106">
    <property type="protein sequence ID" value="PLW40141.1"/>
    <property type="molecule type" value="Genomic_DNA"/>
</dbReference>
<name>A0A2N5SKR6_9BASI</name>
<evidence type="ECO:0000313" key="2">
    <source>
        <dbReference type="EMBL" id="PLW17284.1"/>
    </source>
</evidence>
<evidence type="ECO:0000313" key="1">
    <source>
        <dbReference type="EMBL" id="PLW13819.1"/>
    </source>
</evidence>
<dbReference type="Proteomes" id="UP000235392">
    <property type="component" value="Unassembled WGS sequence"/>
</dbReference>